<dbReference type="AlphaFoldDB" id="A0A1I7XKN8"/>
<protein>
    <submittedName>
        <fullName evidence="2">Uncharacterized protein</fullName>
    </submittedName>
</protein>
<dbReference type="Proteomes" id="UP000095283">
    <property type="component" value="Unplaced"/>
</dbReference>
<sequence length="125" mass="14184">MSAILQSLCGYAAGIVDYADQQKENFYDYMMNPGSYEFSEGVFSCCLVVEYLLLQEVFLVHFVDFVAVRLRCDSFAREQEDVVDDSICRPPNNGHNLLSMQLQFGEVFWIFILVQPPHGTPSVVA</sequence>
<proteinExistence type="predicted"/>
<evidence type="ECO:0000313" key="2">
    <source>
        <dbReference type="WBParaSite" id="Hba_18087"/>
    </source>
</evidence>
<organism evidence="1 2">
    <name type="scientific">Heterorhabditis bacteriophora</name>
    <name type="common">Entomopathogenic nematode worm</name>
    <dbReference type="NCBI Taxonomy" id="37862"/>
    <lineage>
        <taxon>Eukaryota</taxon>
        <taxon>Metazoa</taxon>
        <taxon>Ecdysozoa</taxon>
        <taxon>Nematoda</taxon>
        <taxon>Chromadorea</taxon>
        <taxon>Rhabditida</taxon>
        <taxon>Rhabditina</taxon>
        <taxon>Rhabditomorpha</taxon>
        <taxon>Strongyloidea</taxon>
        <taxon>Heterorhabditidae</taxon>
        <taxon>Heterorhabditis</taxon>
    </lineage>
</organism>
<dbReference type="WBParaSite" id="Hba_18087">
    <property type="protein sequence ID" value="Hba_18087"/>
    <property type="gene ID" value="Hba_18087"/>
</dbReference>
<accession>A0A1I7XKN8</accession>
<reference evidence="2" key="1">
    <citation type="submission" date="2016-11" db="UniProtKB">
        <authorList>
            <consortium name="WormBaseParasite"/>
        </authorList>
    </citation>
    <scope>IDENTIFICATION</scope>
</reference>
<evidence type="ECO:0000313" key="1">
    <source>
        <dbReference type="Proteomes" id="UP000095283"/>
    </source>
</evidence>
<keyword evidence="1" id="KW-1185">Reference proteome</keyword>
<name>A0A1I7XKN8_HETBA</name>